<sequence>MKKKIEQTQEQHELEIIKAVAQAWHGHSAAASGPTATNEFDARRLNFKNKPTRFKLEAITKPSRNKDGNERSTSWDFRQSLWDSYEIVAVSRRLENGLLLGDGFDESTKSRAGKKKESKNSLRNVLNRTLSKRFDD</sequence>
<reference evidence="1 2" key="2">
    <citation type="journal article" date="2022" name="Mol. Ecol. Resour.">
        <title>The genomes of chicory, endive, great burdock and yacon provide insights into Asteraceae paleo-polyploidization history and plant inulin production.</title>
        <authorList>
            <person name="Fan W."/>
            <person name="Wang S."/>
            <person name="Wang H."/>
            <person name="Wang A."/>
            <person name="Jiang F."/>
            <person name="Liu H."/>
            <person name="Zhao H."/>
            <person name="Xu D."/>
            <person name="Zhang Y."/>
        </authorList>
    </citation>
    <scope>NUCLEOTIDE SEQUENCE [LARGE SCALE GENOMIC DNA]</scope>
    <source>
        <strain evidence="2">cv. Niubang</strain>
    </source>
</reference>
<gene>
    <name evidence="1" type="ORF">L6452_33711</name>
</gene>
<reference evidence="2" key="1">
    <citation type="journal article" date="2022" name="Mol. Ecol. Resour.">
        <title>The genomes of chicory, endive, great burdock and yacon provide insights into Asteraceae palaeo-polyploidization history and plant inulin production.</title>
        <authorList>
            <person name="Fan W."/>
            <person name="Wang S."/>
            <person name="Wang H."/>
            <person name="Wang A."/>
            <person name="Jiang F."/>
            <person name="Liu H."/>
            <person name="Zhao H."/>
            <person name="Xu D."/>
            <person name="Zhang Y."/>
        </authorList>
    </citation>
    <scope>NUCLEOTIDE SEQUENCE [LARGE SCALE GENOMIC DNA]</scope>
    <source>
        <strain evidence="2">cv. Niubang</strain>
    </source>
</reference>
<protein>
    <submittedName>
        <fullName evidence="1">Uncharacterized protein</fullName>
    </submittedName>
</protein>
<dbReference type="EMBL" id="CM042058">
    <property type="protein sequence ID" value="KAI3684487.1"/>
    <property type="molecule type" value="Genomic_DNA"/>
</dbReference>
<evidence type="ECO:0000313" key="2">
    <source>
        <dbReference type="Proteomes" id="UP001055879"/>
    </source>
</evidence>
<dbReference type="Proteomes" id="UP001055879">
    <property type="component" value="Linkage Group LG12"/>
</dbReference>
<proteinExistence type="predicted"/>
<evidence type="ECO:0000313" key="1">
    <source>
        <dbReference type="EMBL" id="KAI3684487.1"/>
    </source>
</evidence>
<keyword evidence="2" id="KW-1185">Reference proteome</keyword>
<accession>A0ACB8YFK3</accession>
<comment type="caution">
    <text evidence="1">The sequence shown here is derived from an EMBL/GenBank/DDBJ whole genome shotgun (WGS) entry which is preliminary data.</text>
</comment>
<name>A0ACB8YFK3_ARCLA</name>
<organism evidence="1 2">
    <name type="scientific">Arctium lappa</name>
    <name type="common">Greater burdock</name>
    <name type="synonym">Lappa major</name>
    <dbReference type="NCBI Taxonomy" id="4217"/>
    <lineage>
        <taxon>Eukaryota</taxon>
        <taxon>Viridiplantae</taxon>
        <taxon>Streptophyta</taxon>
        <taxon>Embryophyta</taxon>
        <taxon>Tracheophyta</taxon>
        <taxon>Spermatophyta</taxon>
        <taxon>Magnoliopsida</taxon>
        <taxon>eudicotyledons</taxon>
        <taxon>Gunneridae</taxon>
        <taxon>Pentapetalae</taxon>
        <taxon>asterids</taxon>
        <taxon>campanulids</taxon>
        <taxon>Asterales</taxon>
        <taxon>Asteraceae</taxon>
        <taxon>Carduoideae</taxon>
        <taxon>Cardueae</taxon>
        <taxon>Arctiinae</taxon>
        <taxon>Arctium</taxon>
    </lineage>
</organism>